<accession>A0A1G6KCB0</accession>
<keyword evidence="2" id="KW-1185">Reference proteome</keyword>
<protein>
    <submittedName>
        <fullName evidence="1">Uncharacterized protein</fullName>
    </submittedName>
</protein>
<sequence length="53" mass="6192">MTFPISLSTSILEDANILILFLIYKPNSRILINKVFRYNYKLKMMAKKPNTAL</sequence>
<gene>
    <name evidence="1" type="ORF">SAMN04488024_101734</name>
</gene>
<organism evidence="1 2">
    <name type="scientific">Pedobacter soli</name>
    <dbReference type="NCBI Taxonomy" id="390242"/>
    <lineage>
        <taxon>Bacteria</taxon>
        <taxon>Pseudomonadati</taxon>
        <taxon>Bacteroidota</taxon>
        <taxon>Sphingobacteriia</taxon>
        <taxon>Sphingobacteriales</taxon>
        <taxon>Sphingobacteriaceae</taxon>
        <taxon>Pedobacter</taxon>
    </lineage>
</organism>
<dbReference type="STRING" id="390242.SAMN04488024_101734"/>
<dbReference type="EMBL" id="FMZH01000001">
    <property type="protein sequence ID" value="SDC28630.1"/>
    <property type="molecule type" value="Genomic_DNA"/>
</dbReference>
<evidence type="ECO:0000313" key="1">
    <source>
        <dbReference type="EMBL" id="SDC28630.1"/>
    </source>
</evidence>
<evidence type="ECO:0000313" key="2">
    <source>
        <dbReference type="Proteomes" id="UP000199455"/>
    </source>
</evidence>
<reference evidence="2" key="1">
    <citation type="submission" date="2016-10" db="EMBL/GenBank/DDBJ databases">
        <authorList>
            <person name="Varghese N."/>
            <person name="Submissions S."/>
        </authorList>
    </citation>
    <scope>NUCLEOTIDE SEQUENCE [LARGE SCALE GENOMIC DNA]</scope>
    <source>
        <strain evidence="2">DSM 18609</strain>
    </source>
</reference>
<dbReference type="Proteomes" id="UP000199455">
    <property type="component" value="Unassembled WGS sequence"/>
</dbReference>
<name>A0A1G6KCB0_9SPHI</name>
<proteinExistence type="predicted"/>
<dbReference type="AlphaFoldDB" id="A0A1G6KCB0"/>